<evidence type="ECO:0000313" key="1">
    <source>
        <dbReference type="EMBL" id="KAK8213268.1"/>
    </source>
</evidence>
<gene>
    <name evidence="1" type="primary">rpc25</name>
    <name evidence="1" type="ORF">M8818_002566</name>
</gene>
<sequence length="231" mass="26384">MYIIVTIADLIQITAQDFEKPSAQAIEDNINAKYADKVIHKVGLCVGLYDILQTSEGLIGHGTGLVNVNVDFRLIVFRPFKGEILQGRIISHSNNGIRISMDFFEDIYVLPHLLFEPSAFNVQEDAWVWTTEDGTELFFDRYEVVRFRVEGEQWEDLSPEKTAPPGEEEQEAQPRRTPYAIQVSHGLEMLLFTIAILIMKLTILPKASMQQSGLGPNLWWQEEDEEIDTQQ</sequence>
<comment type="caution">
    <text evidence="1">The sequence shown here is derived from an EMBL/GenBank/DDBJ whole genome shotgun (WGS) entry which is preliminary data.</text>
</comment>
<reference evidence="1" key="1">
    <citation type="submission" date="2024-02" db="EMBL/GenBank/DDBJ databases">
        <title>Metagenome Assembled Genome of Zalaria obscura JY119.</title>
        <authorList>
            <person name="Vighnesh L."/>
            <person name="Jagadeeshwari U."/>
            <person name="Venkata Ramana C."/>
            <person name="Sasikala C."/>
        </authorList>
    </citation>
    <scope>NUCLEOTIDE SEQUENCE</scope>
    <source>
        <strain evidence="1">JY119</strain>
    </source>
</reference>
<keyword evidence="1" id="KW-0240">DNA-directed RNA polymerase</keyword>
<organism evidence="1 2">
    <name type="scientific">Zalaria obscura</name>
    <dbReference type="NCBI Taxonomy" id="2024903"/>
    <lineage>
        <taxon>Eukaryota</taxon>
        <taxon>Fungi</taxon>
        <taxon>Dikarya</taxon>
        <taxon>Ascomycota</taxon>
        <taxon>Pezizomycotina</taxon>
        <taxon>Dothideomycetes</taxon>
        <taxon>Dothideomycetidae</taxon>
        <taxon>Dothideales</taxon>
        <taxon>Zalariaceae</taxon>
        <taxon>Zalaria</taxon>
    </lineage>
</organism>
<name>A0ACC3SGN6_9PEZI</name>
<keyword evidence="1" id="KW-0804">Transcription</keyword>
<protein>
    <submittedName>
        <fullName evidence="1">DNA-directed RNA polymerase III complex subunit Rpc25</fullName>
    </submittedName>
</protein>
<dbReference type="EMBL" id="JAMKPW020000011">
    <property type="protein sequence ID" value="KAK8213268.1"/>
    <property type="molecule type" value="Genomic_DNA"/>
</dbReference>
<dbReference type="Proteomes" id="UP001320706">
    <property type="component" value="Unassembled WGS sequence"/>
</dbReference>
<accession>A0ACC3SGN6</accession>
<proteinExistence type="predicted"/>
<keyword evidence="2" id="KW-1185">Reference proteome</keyword>
<evidence type="ECO:0000313" key="2">
    <source>
        <dbReference type="Proteomes" id="UP001320706"/>
    </source>
</evidence>